<dbReference type="NCBIfam" id="TIGR00552">
    <property type="entry name" value="nadE"/>
    <property type="match status" value="1"/>
</dbReference>
<comment type="pathway">
    <text evidence="1">Cofactor biosynthesis; NAD(+) biosynthesis.</text>
</comment>
<dbReference type="InterPro" id="IPR022310">
    <property type="entry name" value="NAD/GMP_synthase"/>
</dbReference>
<dbReference type="Gene3D" id="3.40.50.620">
    <property type="entry name" value="HUPs"/>
    <property type="match status" value="1"/>
</dbReference>
<feature type="domain" description="NAD/GMP synthase" evidence="6">
    <location>
        <begin position="1"/>
        <end position="127"/>
    </location>
</feature>
<keyword evidence="5" id="KW-0520">NAD</keyword>
<dbReference type="InterPro" id="IPR014729">
    <property type="entry name" value="Rossmann-like_a/b/a_fold"/>
</dbReference>
<dbReference type="UniPathway" id="UPA00253"/>
<evidence type="ECO:0000313" key="7">
    <source>
        <dbReference type="EMBL" id="VAW22675.1"/>
    </source>
</evidence>
<dbReference type="GO" id="GO:0009435">
    <property type="term" value="P:NAD+ biosynthetic process"/>
    <property type="evidence" value="ECO:0007669"/>
    <property type="project" value="UniProtKB-UniPathway"/>
</dbReference>
<evidence type="ECO:0000256" key="5">
    <source>
        <dbReference type="ARBA" id="ARBA00023027"/>
    </source>
</evidence>
<keyword evidence="4" id="KW-0067">ATP-binding</keyword>
<evidence type="ECO:0000259" key="6">
    <source>
        <dbReference type="Pfam" id="PF02540"/>
    </source>
</evidence>
<dbReference type="GO" id="GO:0005524">
    <property type="term" value="F:ATP binding"/>
    <property type="evidence" value="ECO:0007669"/>
    <property type="project" value="UniProtKB-KW"/>
</dbReference>
<sequence>KFESILLNTTNKSECAVGYGTLYGDMNGGLAVLADVYKTDVFKMSRFMNKDGEIIPENTIIKPPSAELKPGQKDTDSLPEYNDLDQILFKYIELNQTPDEIAREGFQEQVVNKVIRMVNINEYKRFQAPPVLRISSKAFGFGRKMPLVAKY</sequence>
<evidence type="ECO:0000256" key="3">
    <source>
        <dbReference type="ARBA" id="ARBA00022741"/>
    </source>
</evidence>
<keyword evidence="3" id="KW-0547">Nucleotide-binding</keyword>
<dbReference type="AlphaFoldDB" id="A0A3B0TVS5"/>
<dbReference type="EMBL" id="UOEP01000176">
    <property type="protein sequence ID" value="VAW22675.1"/>
    <property type="molecule type" value="Genomic_DNA"/>
</dbReference>
<protein>
    <submittedName>
        <fullName evidence="7">NAD synthetase / Glutamine amidotransferase chain of NAD synthetase</fullName>
        <ecNumber evidence="7">6.3.1.5</ecNumber>
    </submittedName>
</protein>
<gene>
    <name evidence="7" type="ORF">MNBD_BACTEROID01-740</name>
</gene>
<reference evidence="7" key="1">
    <citation type="submission" date="2018-06" db="EMBL/GenBank/DDBJ databases">
        <authorList>
            <person name="Zhirakovskaya E."/>
        </authorList>
    </citation>
    <scope>NUCLEOTIDE SEQUENCE</scope>
</reference>
<proteinExistence type="predicted"/>
<dbReference type="GO" id="GO:0016740">
    <property type="term" value="F:transferase activity"/>
    <property type="evidence" value="ECO:0007669"/>
    <property type="project" value="UniProtKB-KW"/>
</dbReference>
<keyword evidence="2 7" id="KW-0436">Ligase</keyword>
<evidence type="ECO:0000256" key="1">
    <source>
        <dbReference type="ARBA" id="ARBA00004790"/>
    </source>
</evidence>
<feature type="non-terminal residue" evidence="7">
    <location>
        <position position="1"/>
    </location>
</feature>
<keyword evidence="7" id="KW-0808">Transferase</keyword>
<dbReference type="GO" id="GO:0005737">
    <property type="term" value="C:cytoplasm"/>
    <property type="evidence" value="ECO:0007669"/>
    <property type="project" value="InterPro"/>
</dbReference>
<dbReference type="GO" id="GO:0003952">
    <property type="term" value="F:NAD+ synthase (glutamine-hydrolyzing) activity"/>
    <property type="evidence" value="ECO:0007669"/>
    <property type="project" value="InterPro"/>
</dbReference>
<dbReference type="EC" id="6.3.1.5" evidence="7"/>
<dbReference type="SUPFAM" id="SSF52402">
    <property type="entry name" value="Adenine nucleotide alpha hydrolases-like"/>
    <property type="match status" value="1"/>
</dbReference>
<dbReference type="Pfam" id="PF02540">
    <property type="entry name" value="NAD_synthase"/>
    <property type="match status" value="1"/>
</dbReference>
<keyword evidence="7" id="KW-0315">Glutamine amidotransferase</keyword>
<evidence type="ECO:0000256" key="4">
    <source>
        <dbReference type="ARBA" id="ARBA00022840"/>
    </source>
</evidence>
<evidence type="ECO:0000256" key="2">
    <source>
        <dbReference type="ARBA" id="ARBA00022598"/>
    </source>
</evidence>
<organism evidence="7">
    <name type="scientific">hydrothermal vent metagenome</name>
    <dbReference type="NCBI Taxonomy" id="652676"/>
    <lineage>
        <taxon>unclassified sequences</taxon>
        <taxon>metagenomes</taxon>
        <taxon>ecological metagenomes</taxon>
    </lineage>
</organism>
<dbReference type="GO" id="GO:0004359">
    <property type="term" value="F:glutaminase activity"/>
    <property type="evidence" value="ECO:0007669"/>
    <property type="project" value="InterPro"/>
</dbReference>
<dbReference type="GO" id="GO:0008795">
    <property type="term" value="F:NAD+ synthase activity"/>
    <property type="evidence" value="ECO:0007669"/>
    <property type="project" value="UniProtKB-EC"/>
</dbReference>
<dbReference type="InterPro" id="IPR003694">
    <property type="entry name" value="NAD_synthase"/>
</dbReference>
<dbReference type="PANTHER" id="PTHR23090">
    <property type="entry name" value="NH 3 /GLUTAMINE-DEPENDENT NAD + SYNTHETASE"/>
    <property type="match status" value="1"/>
</dbReference>
<accession>A0A3B0TVS5</accession>
<dbReference type="PANTHER" id="PTHR23090:SF9">
    <property type="entry name" value="GLUTAMINE-DEPENDENT NAD(+) SYNTHETASE"/>
    <property type="match status" value="1"/>
</dbReference>
<name>A0A3B0TVS5_9ZZZZ</name>
<dbReference type="CDD" id="cd00553">
    <property type="entry name" value="NAD_synthase"/>
    <property type="match status" value="1"/>
</dbReference>